<sequence length="137" mass="15749">MAVVKMFLQKDKNLCIGLQPTPPPPPYTFLFSCLFSSSRRQLTGFRLIKNVLVAEAPIISVSYVRYFLRLLNFEFPKCAVRHGVNEVGMTVAKTDAEKVEFNSTSNQLWGCYFFVILYKGNEWSIEKFAFKMSGKRD</sequence>
<reference evidence="1 2" key="1">
    <citation type="submission" date="2021-06" db="EMBL/GenBank/DDBJ databases">
        <title>Caerostris darwini draft genome.</title>
        <authorList>
            <person name="Kono N."/>
            <person name="Arakawa K."/>
        </authorList>
    </citation>
    <scope>NUCLEOTIDE SEQUENCE [LARGE SCALE GENOMIC DNA]</scope>
</reference>
<comment type="caution">
    <text evidence="1">The sequence shown here is derived from an EMBL/GenBank/DDBJ whole genome shotgun (WGS) entry which is preliminary data.</text>
</comment>
<proteinExistence type="predicted"/>
<name>A0AAV4UD16_9ARAC</name>
<dbReference type="EMBL" id="BPLQ01011101">
    <property type="protein sequence ID" value="GIY55648.1"/>
    <property type="molecule type" value="Genomic_DNA"/>
</dbReference>
<evidence type="ECO:0000313" key="1">
    <source>
        <dbReference type="EMBL" id="GIY55648.1"/>
    </source>
</evidence>
<gene>
    <name evidence="1" type="ORF">CDAR_292381</name>
</gene>
<keyword evidence="2" id="KW-1185">Reference proteome</keyword>
<evidence type="ECO:0000313" key="2">
    <source>
        <dbReference type="Proteomes" id="UP001054837"/>
    </source>
</evidence>
<dbReference type="Proteomes" id="UP001054837">
    <property type="component" value="Unassembled WGS sequence"/>
</dbReference>
<protein>
    <submittedName>
        <fullName evidence="1">Uncharacterized protein</fullName>
    </submittedName>
</protein>
<dbReference type="AlphaFoldDB" id="A0AAV4UD16"/>
<organism evidence="1 2">
    <name type="scientific">Caerostris darwini</name>
    <dbReference type="NCBI Taxonomy" id="1538125"/>
    <lineage>
        <taxon>Eukaryota</taxon>
        <taxon>Metazoa</taxon>
        <taxon>Ecdysozoa</taxon>
        <taxon>Arthropoda</taxon>
        <taxon>Chelicerata</taxon>
        <taxon>Arachnida</taxon>
        <taxon>Araneae</taxon>
        <taxon>Araneomorphae</taxon>
        <taxon>Entelegynae</taxon>
        <taxon>Araneoidea</taxon>
        <taxon>Araneidae</taxon>
        <taxon>Caerostris</taxon>
    </lineage>
</organism>
<dbReference type="PROSITE" id="PS51257">
    <property type="entry name" value="PROKAR_LIPOPROTEIN"/>
    <property type="match status" value="1"/>
</dbReference>
<accession>A0AAV4UD16</accession>